<evidence type="ECO:0000256" key="1">
    <source>
        <dbReference type="ARBA" id="ARBA00004123"/>
    </source>
</evidence>
<gene>
    <name evidence="11" type="ORF">Daus18300_008842</name>
</gene>
<dbReference type="InterPro" id="IPR015418">
    <property type="entry name" value="Eaf6"/>
</dbReference>
<evidence type="ECO:0000256" key="8">
    <source>
        <dbReference type="ARBA" id="ARBA00023242"/>
    </source>
</evidence>
<dbReference type="EMBL" id="JAWRVE010000086">
    <property type="protein sequence ID" value="KAL1861449.1"/>
    <property type="molecule type" value="Genomic_DNA"/>
</dbReference>
<feature type="compositionally biased region" description="Gly residues" evidence="10">
    <location>
        <begin position="557"/>
        <end position="567"/>
    </location>
</feature>
<keyword evidence="4" id="KW-0156">Chromatin regulator</keyword>
<dbReference type="Proteomes" id="UP001583177">
    <property type="component" value="Unassembled WGS sequence"/>
</dbReference>
<feature type="compositionally biased region" description="Polar residues" evidence="10">
    <location>
        <begin position="516"/>
        <end position="529"/>
    </location>
</feature>
<keyword evidence="6 9" id="KW-0175">Coiled coil</keyword>
<keyword evidence="5" id="KW-0805">Transcription regulation</keyword>
<evidence type="ECO:0000256" key="4">
    <source>
        <dbReference type="ARBA" id="ARBA00022853"/>
    </source>
</evidence>
<evidence type="ECO:0000256" key="3">
    <source>
        <dbReference type="ARBA" id="ARBA00018504"/>
    </source>
</evidence>
<feature type="region of interest" description="Disordered" evidence="10">
    <location>
        <begin position="1"/>
        <end position="149"/>
    </location>
</feature>
<feature type="compositionally biased region" description="Acidic residues" evidence="10">
    <location>
        <begin position="103"/>
        <end position="122"/>
    </location>
</feature>
<keyword evidence="7" id="KW-0804">Transcription</keyword>
<evidence type="ECO:0000256" key="9">
    <source>
        <dbReference type="SAM" id="Coils"/>
    </source>
</evidence>
<feature type="compositionally biased region" description="Polar residues" evidence="10">
    <location>
        <begin position="359"/>
        <end position="381"/>
    </location>
</feature>
<dbReference type="PANTHER" id="PTHR13476">
    <property type="entry name" value="CHROMATIN MODIFICATION-RELATED PROTEIN MEAF6"/>
    <property type="match status" value="1"/>
</dbReference>
<evidence type="ECO:0000256" key="7">
    <source>
        <dbReference type="ARBA" id="ARBA00023163"/>
    </source>
</evidence>
<reference evidence="11 12" key="1">
    <citation type="journal article" date="2024" name="IMA Fungus">
        <title>IMA Genome - F19 : A genome assembly and annotation guide to empower mycologists, including annotated draft genome sequences of Ceratocystis pirilliformis, Diaporthe australafricana, Fusarium ophioides, Paecilomyces lecythidis, and Sporothrix stenoceras.</title>
        <authorList>
            <person name="Aylward J."/>
            <person name="Wilson A.M."/>
            <person name="Visagie C.M."/>
            <person name="Spraker J."/>
            <person name="Barnes I."/>
            <person name="Buitendag C."/>
            <person name="Ceriani C."/>
            <person name="Del Mar Angel L."/>
            <person name="du Plessis D."/>
            <person name="Fuchs T."/>
            <person name="Gasser K."/>
            <person name="Kramer D."/>
            <person name="Li W."/>
            <person name="Munsamy K."/>
            <person name="Piso A."/>
            <person name="Price J.L."/>
            <person name="Sonnekus B."/>
            <person name="Thomas C."/>
            <person name="van der Nest A."/>
            <person name="van Dijk A."/>
            <person name="van Heerden A."/>
            <person name="van Vuuren N."/>
            <person name="Yilmaz N."/>
            <person name="Duong T.A."/>
            <person name="van der Merwe N.A."/>
            <person name="Wingfield M.J."/>
            <person name="Wingfield B.D."/>
        </authorList>
    </citation>
    <scope>NUCLEOTIDE SEQUENCE [LARGE SCALE GENOMIC DNA]</scope>
    <source>
        <strain evidence="11 12">CMW 18300</strain>
    </source>
</reference>
<comment type="caution">
    <text evidence="11">The sequence shown here is derived from an EMBL/GenBank/DDBJ whole genome shotgun (WGS) entry which is preliminary data.</text>
</comment>
<organism evidence="11 12">
    <name type="scientific">Diaporthe australafricana</name>
    <dbReference type="NCBI Taxonomy" id="127596"/>
    <lineage>
        <taxon>Eukaryota</taxon>
        <taxon>Fungi</taxon>
        <taxon>Dikarya</taxon>
        <taxon>Ascomycota</taxon>
        <taxon>Pezizomycotina</taxon>
        <taxon>Sordariomycetes</taxon>
        <taxon>Sordariomycetidae</taxon>
        <taxon>Diaporthales</taxon>
        <taxon>Diaporthaceae</taxon>
        <taxon>Diaporthe</taxon>
    </lineage>
</organism>
<protein>
    <recommendedName>
        <fullName evidence="3">Chromatin modification-related protein EAF6</fullName>
    </recommendedName>
</protein>
<evidence type="ECO:0000256" key="2">
    <source>
        <dbReference type="ARBA" id="ARBA00010916"/>
    </source>
</evidence>
<feature type="coiled-coil region" evidence="9">
    <location>
        <begin position="431"/>
        <end position="465"/>
    </location>
</feature>
<evidence type="ECO:0000256" key="5">
    <source>
        <dbReference type="ARBA" id="ARBA00023015"/>
    </source>
</evidence>
<dbReference type="Pfam" id="PF09340">
    <property type="entry name" value="NuA4"/>
    <property type="match status" value="1"/>
</dbReference>
<evidence type="ECO:0000313" key="12">
    <source>
        <dbReference type="Proteomes" id="UP001583177"/>
    </source>
</evidence>
<sequence>MPPKKKIKLTYNPPNNPPNNQTSTDPDDFAVLVEARRSARPAARRAAREDFDPPFEIDQVDEDHPDEDHPDEDHPDEDHPDEDHPDEDHPDEDLSNEDRPDEDRLDEDCPDEDEPDAEEDKSDSDPQPASQQDILAERSTRANTRANTRVNTGFTTTEGLHVAQEYAVAHRTRRHLSTLAAGPQGYTADQDAPGECLPWAPYTPSRLSDYSAFLSGGDEPAPRRNGFQLPWAPYTSPRPSDHSAYLTGRHEPAPRRQIYDTSAYLLGGNEPDPRSQIESYPAYLLRRQIEALTATRSTTPSGLQHKRSRSADEGFTTDTAHRYGSQSSRAGYTGPIADPASILGGNEPAPRSQIDAFTATKSTTPRGLQQGSSSSVPATTGRQAVPLANTEPKATPVIVIVAVAIVIVVVAMTENNQTSAGADAPGGLPFYEQSRAQLKSLLAKRRELENKLANIETDIKNGETTYLDGTPAGNIMTGFDNYTKGTGAAAAQRRKGATMDQHRVFSRSSISYNANAADSTANTPGSSHAPTPVSATFAGGSGSNHPTPTSATASTGKAGGGGGGGAGSKKDKKKAVSLSVDAGDSESDINVKKVRANFGASRK</sequence>
<evidence type="ECO:0000256" key="6">
    <source>
        <dbReference type="ARBA" id="ARBA00023054"/>
    </source>
</evidence>
<keyword evidence="12" id="KW-1185">Reference proteome</keyword>
<name>A0ABR3WGD6_9PEZI</name>
<evidence type="ECO:0000313" key="11">
    <source>
        <dbReference type="EMBL" id="KAL1861449.1"/>
    </source>
</evidence>
<feature type="region of interest" description="Disordered" evidence="10">
    <location>
        <begin position="516"/>
        <end position="603"/>
    </location>
</feature>
<accession>A0ABR3WGD6</accession>
<evidence type="ECO:0000256" key="10">
    <source>
        <dbReference type="SAM" id="MobiDB-lite"/>
    </source>
</evidence>
<feature type="compositionally biased region" description="Acidic residues" evidence="10">
    <location>
        <begin position="52"/>
        <end position="95"/>
    </location>
</feature>
<feature type="region of interest" description="Disordered" evidence="10">
    <location>
        <begin position="294"/>
        <end position="381"/>
    </location>
</feature>
<keyword evidence="8" id="KW-0539">Nucleus</keyword>
<comment type="similarity">
    <text evidence="2">Belongs to the EAF6 family.</text>
</comment>
<proteinExistence type="inferred from homology"/>
<comment type="subcellular location">
    <subcellularLocation>
        <location evidence="1">Nucleus</location>
    </subcellularLocation>
</comment>